<dbReference type="EMBL" id="JSAM01000105">
    <property type="protein sequence ID" value="KIA76799.1"/>
    <property type="molecule type" value="Genomic_DNA"/>
</dbReference>
<dbReference type="RefSeq" id="WP_013925635.1">
    <property type="nucleotide sequence ID" value="NZ_BAWW01000033.1"/>
</dbReference>
<comment type="caution">
    <text evidence="3">The sequence shown here is derived from an EMBL/GenBank/DDBJ whole genome shotgun (WGS) entry which is preliminary data.</text>
</comment>
<protein>
    <submittedName>
        <fullName evidence="3">Uncharacterized protein</fullName>
    </submittedName>
</protein>
<keyword evidence="2" id="KW-0812">Transmembrane</keyword>
<dbReference type="OMA" id="HRVMESV"/>
<accession>A0A0C1EJT2</accession>
<dbReference type="AlphaFoldDB" id="A0A0C1EJT2"/>
<evidence type="ECO:0000313" key="3">
    <source>
        <dbReference type="EMBL" id="KIA76799.1"/>
    </source>
</evidence>
<dbReference type="SUPFAM" id="SSF54523">
    <property type="entry name" value="Pili subunits"/>
    <property type="match status" value="1"/>
</dbReference>
<name>A0A0C1EJT2_9BACT</name>
<dbReference type="InterPro" id="IPR045584">
    <property type="entry name" value="Pilin-like"/>
</dbReference>
<dbReference type="NCBIfam" id="TIGR02532">
    <property type="entry name" value="IV_pilin_GFxxxE"/>
    <property type="match status" value="1"/>
</dbReference>
<reference evidence="3 4" key="1">
    <citation type="journal article" date="2014" name="Mol. Biol. Evol.">
        <title>Massive expansion of Ubiquitination-related gene families within the Chlamydiae.</title>
        <authorList>
            <person name="Domman D."/>
            <person name="Collingro A."/>
            <person name="Lagkouvardos I."/>
            <person name="Gehre L."/>
            <person name="Weinmaier T."/>
            <person name="Rattei T."/>
            <person name="Subtil A."/>
            <person name="Horn M."/>
        </authorList>
    </citation>
    <scope>NUCLEOTIDE SEQUENCE [LARGE SCALE GENOMIC DNA]</scope>
    <source>
        <strain evidence="3 4">OEW1</strain>
    </source>
</reference>
<feature type="compositionally biased region" description="Basic residues" evidence="1">
    <location>
        <begin position="220"/>
        <end position="231"/>
    </location>
</feature>
<dbReference type="PATRIC" id="fig|83552.4.peg.2071"/>
<evidence type="ECO:0000256" key="1">
    <source>
        <dbReference type="SAM" id="MobiDB-lite"/>
    </source>
</evidence>
<dbReference type="Proteomes" id="UP000031307">
    <property type="component" value="Unassembled WGS sequence"/>
</dbReference>
<feature type="compositionally biased region" description="Basic and acidic residues" evidence="1">
    <location>
        <begin position="208"/>
        <end position="219"/>
    </location>
</feature>
<feature type="region of interest" description="Disordered" evidence="1">
    <location>
        <begin position="206"/>
        <end position="231"/>
    </location>
</feature>
<proteinExistence type="predicted"/>
<feature type="transmembrane region" description="Helical" evidence="2">
    <location>
        <begin position="12"/>
        <end position="34"/>
    </location>
</feature>
<gene>
    <name evidence="3" type="ORF">DB43_HJ00100</name>
</gene>
<evidence type="ECO:0000313" key="4">
    <source>
        <dbReference type="Proteomes" id="UP000031307"/>
    </source>
</evidence>
<organism evidence="3 4">
    <name type="scientific">Parachlamydia acanthamoebae</name>
    <dbReference type="NCBI Taxonomy" id="83552"/>
    <lineage>
        <taxon>Bacteria</taxon>
        <taxon>Pseudomonadati</taxon>
        <taxon>Chlamydiota</taxon>
        <taxon>Chlamydiia</taxon>
        <taxon>Parachlamydiales</taxon>
        <taxon>Parachlamydiaceae</taxon>
        <taxon>Parachlamydia</taxon>
    </lineage>
</organism>
<sequence>MHFAKIIKRLSFFTLVEMLIVLAILSIVTVAIGININNALEEQRFRTEVETVVNELRFAQDLMLVLQADVTVKFSQGDDGINFTLETESQATKNWMNEILRVQPKLKTIRGVSFRDELDLPVTEGAISIHFLSKGSVMSRGILRLSNSSDAVNVPSWALVRVINLHGYPHPIVSSAPSASDPIFLPNTETSTKLTITNRTKQEIAQFKQDKEKEAEAEKKKKGQAPKSKGS</sequence>
<keyword evidence="2" id="KW-0472">Membrane</keyword>
<evidence type="ECO:0000256" key="2">
    <source>
        <dbReference type="SAM" id="Phobius"/>
    </source>
</evidence>
<dbReference type="InterPro" id="IPR012902">
    <property type="entry name" value="N_methyl_site"/>
</dbReference>
<keyword evidence="2" id="KW-1133">Transmembrane helix</keyword>